<dbReference type="RefSeq" id="WP_248826408.1">
    <property type="nucleotide sequence ID" value="NZ_JALKFT010000030.1"/>
</dbReference>
<evidence type="ECO:0000256" key="7">
    <source>
        <dbReference type="ARBA" id="ARBA00022679"/>
    </source>
</evidence>
<evidence type="ECO:0000313" key="18">
    <source>
        <dbReference type="Proteomes" id="UP001201873"/>
    </source>
</evidence>
<evidence type="ECO:0000256" key="4">
    <source>
        <dbReference type="ARBA" id="ARBA00007837"/>
    </source>
</evidence>
<sequence>MTFAEMTGLANATDRARHGRKAAALATLIAQGLPVPDGLVLPADLTDEQVEGAVPDIVAWARSHAVRHGLVVRSSAPEEDGPQASFAGLYASRFTRVRPPALLAAIREVRAGATAPAVAAYAAHHHVPLTGRLAVLIQPAIRAHTAGVLAADFDPTGRLQRWTLDAVHGLAVPVVNGSQRGERHHSARDSPVPAEQDVLFLPGTARELRRPPGEWIELPAEKGLPPHRVKIQTSAGGLLQLHAPLQAQGRSLINPSTRDRLLRLAGRAAAALGLDQIDIEWAATGGRTLYILQARPLTGPVPEPHADAPSDDDAAWRGIPASPGRGSGPAHHVRLPMTASAGSSAGTVIICDNIGPDALDALLAGPAAIAATSGGPLSHAAIVARELGVPCVTALPTDLHKIKTGALLTVDGTAGTVQITAVPEASSDRQRTSLANAAVVTSALPTRPPEDGRRATILLQLPGKALPLVPDDAKTATRAVEPPVGVLQPSDQPALPPLPAGYQEHRLEGLGRLAWPSSAGPLPSRLVVLDLEDLIYERPAPPVGPL</sequence>
<name>A0ABT0K3B7_9ACTN</name>
<accession>A0ABT0K3B7</accession>
<comment type="function">
    <text evidence="2">Catalyzes the phosphorylation of pyruvate to phosphoenolpyruvate.</text>
</comment>
<keyword evidence="9" id="KW-0547">Nucleotide-binding</keyword>
<keyword evidence="11" id="KW-0067">ATP-binding</keyword>
<evidence type="ECO:0000256" key="5">
    <source>
        <dbReference type="ARBA" id="ARBA00011996"/>
    </source>
</evidence>
<protein>
    <recommendedName>
        <fullName evidence="6">Phosphoenolpyruvate synthase</fullName>
        <ecNumber evidence="5">2.7.9.2</ecNumber>
    </recommendedName>
    <alternativeName>
        <fullName evidence="13">Pyruvate, water dikinase</fullName>
    </alternativeName>
</protein>
<evidence type="ECO:0000256" key="6">
    <source>
        <dbReference type="ARBA" id="ARBA00021623"/>
    </source>
</evidence>
<evidence type="ECO:0000256" key="1">
    <source>
        <dbReference type="ARBA" id="ARBA00001946"/>
    </source>
</evidence>
<keyword evidence="12" id="KW-0460">Magnesium</keyword>
<comment type="cofactor">
    <cofactor evidence="1">
        <name>Mg(2+)</name>
        <dbReference type="ChEBI" id="CHEBI:18420"/>
    </cofactor>
</comment>
<evidence type="ECO:0000256" key="11">
    <source>
        <dbReference type="ARBA" id="ARBA00022840"/>
    </source>
</evidence>
<comment type="pathway">
    <text evidence="3">Carbohydrate biosynthesis; gluconeogenesis.</text>
</comment>
<keyword evidence="10" id="KW-0418">Kinase</keyword>
<evidence type="ECO:0000256" key="10">
    <source>
        <dbReference type="ARBA" id="ARBA00022777"/>
    </source>
</evidence>
<evidence type="ECO:0000313" key="17">
    <source>
        <dbReference type="EMBL" id="MCK9878281.1"/>
    </source>
</evidence>
<dbReference type="EMBL" id="JALKFT010000030">
    <property type="protein sequence ID" value="MCK9878281.1"/>
    <property type="molecule type" value="Genomic_DNA"/>
</dbReference>
<dbReference type="Pfam" id="PF01326">
    <property type="entry name" value="PPDK_N"/>
    <property type="match status" value="1"/>
</dbReference>
<keyword evidence="7" id="KW-0808">Transferase</keyword>
<comment type="catalytic activity">
    <reaction evidence="14">
        <text>pyruvate + ATP + H2O = phosphoenolpyruvate + AMP + phosphate + 2 H(+)</text>
        <dbReference type="Rhea" id="RHEA:11364"/>
        <dbReference type="ChEBI" id="CHEBI:15361"/>
        <dbReference type="ChEBI" id="CHEBI:15377"/>
        <dbReference type="ChEBI" id="CHEBI:15378"/>
        <dbReference type="ChEBI" id="CHEBI:30616"/>
        <dbReference type="ChEBI" id="CHEBI:43474"/>
        <dbReference type="ChEBI" id="CHEBI:58702"/>
        <dbReference type="ChEBI" id="CHEBI:456215"/>
        <dbReference type="EC" id="2.7.9.2"/>
    </reaction>
</comment>
<dbReference type="InterPro" id="IPR006319">
    <property type="entry name" value="PEP_synth"/>
</dbReference>
<dbReference type="SUPFAM" id="SSF52009">
    <property type="entry name" value="Phosphohistidine domain"/>
    <property type="match status" value="1"/>
</dbReference>
<dbReference type="PANTHER" id="PTHR43030:SF1">
    <property type="entry name" value="PHOSPHOENOLPYRUVATE SYNTHASE"/>
    <property type="match status" value="1"/>
</dbReference>
<evidence type="ECO:0000259" key="15">
    <source>
        <dbReference type="Pfam" id="PF00391"/>
    </source>
</evidence>
<keyword evidence="18" id="KW-1185">Reference proteome</keyword>
<dbReference type="PANTHER" id="PTHR43030">
    <property type="entry name" value="PHOSPHOENOLPYRUVATE SYNTHASE"/>
    <property type="match status" value="1"/>
</dbReference>
<evidence type="ECO:0000256" key="12">
    <source>
        <dbReference type="ARBA" id="ARBA00022842"/>
    </source>
</evidence>
<feature type="domain" description="Pyruvate phosphate dikinase AMP/ATP-binding" evidence="16">
    <location>
        <begin position="67"/>
        <end position="178"/>
    </location>
</feature>
<reference evidence="17 18" key="1">
    <citation type="submission" date="2022-04" db="EMBL/GenBank/DDBJ databases">
        <title>Genome diversity in the genus Frankia.</title>
        <authorList>
            <person name="Carlos-Shanley C."/>
            <person name="Hahn D."/>
        </authorList>
    </citation>
    <scope>NUCLEOTIDE SEQUENCE [LARGE SCALE GENOMIC DNA]</scope>
    <source>
        <strain evidence="17 18">Ag45/Mut15</strain>
    </source>
</reference>
<dbReference type="Gene3D" id="3.30.1490.20">
    <property type="entry name" value="ATP-grasp fold, A domain"/>
    <property type="match status" value="1"/>
</dbReference>
<evidence type="ECO:0000256" key="8">
    <source>
        <dbReference type="ARBA" id="ARBA00022723"/>
    </source>
</evidence>
<dbReference type="InterPro" id="IPR002192">
    <property type="entry name" value="PPDK_AMP/ATP-bd"/>
</dbReference>
<dbReference type="Pfam" id="PF00391">
    <property type="entry name" value="PEP-utilizers"/>
    <property type="match status" value="1"/>
</dbReference>
<dbReference type="Gene3D" id="3.50.30.10">
    <property type="entry name" value="Phosphohistidine domain"/>
    <property type="match status" value="1"/>
</dbReference>
<keyword evidence="8" id="KW-0479">Metal-binding</keyword>
<comment type="similarity">
    <text evidence="4">Belongs to the PEP-utilizing enzyme family.</text>
</comment>
<dbReference type="Gene3D" id="3.30.470.20">
    <property type="entry name" value="ATP-grasp fold, B domain"/>
    <property type="match status" value="1"/>
</dbReference>
<dbReference type="EC" id="2.7.9.2" evidence="5"/>
<evidence type="ECO:0000259" key="16">
    <source>
        <dbReference type="Pfam" id="PF01326"/>
    </source>
</evidence>
<dbReference type="InterPro" id="IPR013815">
    <property type="entry name" value="ATP_grasp_subdomain_1"/>
</dbReference>
<proteinExistence type="inferred from homology"/>
<evidence type="ECO:0000256" key="9">
    <source>
        <dbReference type="ARBA" id="ARBA00022741"/>
    </source>
</evidence>
<dbReference type="SUPFAM" id="SSF56059">
    <property type="entry name" value="Glutathione synthetase ATP-binding domain-like"/>
    <property type="match status" value="1"/>
</dbReference>
<evidence type="ECO:0000256" key="13">
    <source>
        <dbReference type="ARBA" id="ARBA00033470"/>
    </source>
</evidence>
<evidence type="ECO:0000256" key="14">
    <source>
        <dbReference type="ARBA" id="ARBA00047700"/>
    </source>
</evidence>
<dbReference type="InterPro" id="IPR036637">
    <property type="entry name" value="Phosphohistidine_dom_sf"/>
</dbReference>
<feature type="domain" description="PEP-utilising enzyme mobile" evidence="15">
    <location>
        <begin position="345"/>
        <end position="415"/>
    </location>
</feature>
<dbReference type="Proteomes" id="UP001201873">
    <property type="component" value="Unassembled WGS sequence"/>
</dbReference>
<comment type="caution">
    <text evidence="17">The sequence shown here is derived from an EMBL/GenBank/DDBJ whole genome shotgun (WGS) entry which is preliminary data.</text>
</comment>
<dbReference type="InterPro" id="IPR008279">
    <property type="entry name" value="PEP-util_enz_mobile_dom"/>
</dbReference>
<evidence type="ECO:0000256" key="3">
    <source>
        <dbReference type="ARBA" id="ARBA00004742"/>
    </source>
</evidence>
<gene>
    <name evidence="17" type="ORF">MXD59_21330</name>
</gene>
<organism evidence="17 18">
    <name type="scientific">Frankia umida</name>
    <dbReference type="NCBI Taxonomy" id="573489"/>
    <lineage>
        <taxon>Bacteria</taxon>
        <taxon>Bacillati</taxon>
        <taxon>Actinomycetota</taxon>
        <taxon>Actinomycetes</taxon>
        <taxon>Frankiales</taxon>
        <taxon>Frankiaceae</taxon>
        <taxon>Frankia</taxon>
    </lineage>
</organism>
<evidence type="ECO:0000256" key="2">
    <source>
        <dbReference type="ARBA" id="ARBA00002988"/>
    </source>
</evidence>